<dbReference type="AlphaFoldDB" id="A0A9Q0QPH6"/>
<evidence type="ECO:0000313" key="5">
    <source>
        <dbReference type="EMBL" id="KAJ4966944.1"/>
    </source>
</evidence>
<gene>
    <name evidence="5" type="ORF">NE237_018793</name>
</gene>
<dbReference type="GO" id="GO:0003779">
    <property type="term" value="F:actin binding"/>
    <property type="evidence" value="ECO:0007669"/>
    <property type="project" value="InterPro"/>
</dbReference>
<feature type="coiled-coil region" evidence="2">
    <location>
        <begin position="341"/>
        <end position="382"/>
    </location>
</feature>
<dbReference type="PANTHER" id="PTHR31631">
    <property type="entry name" value="PROTEIN NETWORKED 2D"/>
    <property type="match status" value="1"/>
</dbReference>
<evidence type="ECO:0000256" key="1">
    <source>
        <dbReference type="ARBA" id="ARBA00023054"/>
    </source>
</evidence>
<feature type="coiled-coil region" evidence="2">
    <location>
        <begin position="465"/>
        <end position="537"/>
    </location>
</feature>
<feature type="compositionally biased region" description="Low complexity" evidence="3">
    <location>
        <begin position="246"/>
        <end position="260"/>
    </location>
</feature>
<protein>
    <recommendedName>
        <fullName evidence="4">NAB domain-containing protein</fullName>
    </recommendedName>
</protein>
<evidence type="ECO:0000256" key="3">
    <source>
        <dbReference type="SAM" id="MobiDB-lite"/>
    </source>
</evidence>
<dbReference type="InterPro" id="IPR056888">
    <property type="entry name" value="NET2A-D/KIP1-like_dom"/>
</dbReference>
<feature type="domain" description="NAB" evidence="4">
    <location>
        <begin position="89"/>
        <end position="169"/>
    </location>
</feature>
<dbReference type="Pfam" id="PF24918">
    <property type="entry name" value="NET2A_C"/>
    <property type="match status" value="1"/>
</dbReference>
<dbReference type="Pfam" id="PF25014">
    <property type="entry name" value="NET2A"/>
    <property type="match status" value="1"/>
</dbReference>
<accession>A0A9Q0QPH6</accession>
<dbReference type="PROSITE" id="PS51774">
    <property type="entry name" value="NAB"/>
    <property type="match status" value="1"/>
</dbReference>
<keyword evidence="1 2" id="KW-0175">Coiled coil</keyword>
<feature type="compositionally biased region" description="Polar residues" evidence="3">
    <location>
        <begin position="198"/>
        <end position="209"/>
    </location>
</feature>
<dbReference type="Proteomes" id="UP001141806">
    <property type="component" value="Unassembled WGS sequence"/>
</dbReference>
<comment type="caution">
    <text evidence="5">The sequence shown here is derived from an EMBL/GenBank/DDBJ whole genome shotgun (WGS) entry which is preliminary data.</text>
</comment>
<feature type="coiled-coil region" evidence="2">
    <location>
        <begin position="406"/>
        <end position="436"/>
    </location>
</feature>
<organism evidence="5 6">
    <name type="scientific">Protea cynaroides</name>
    <dbReference type="NCBI Taxonomy" id="273540"/>
    <lineage>
        <taxon>Eukaryota</taxon>
        <taxon>Viridiplantae</taxon>
        <taxon>Streptophyta</taxon>
        <taxon>Embryophyta</taxon>
        <taxon>Tracheophyta</taxon>
        <taxon>Spermatophyta</taxon>
        <taxon>Magnoliopsida</taxon>
        <taxon>Proteales</taxon>
        <taxon>Proteaceae</taxon>
        <taxon>Protea</taxon>
    </lineage>
</organism>
<feature type="region of interest" description="Disordered" evidence="3">
    <location>
        <begin position="602"/>
        <end position="621"/>
    </location>
</feature>
<proteinExistence type="predicted"/>
<evidence type="ECO:0000259" key="4">
    <source>
        <dbReference type="PROSITE" id="PS51774"/>
    </source>
</evidence>
<evidence type="ECO:0000313" key="6">
    <source>
        <dbReference type="Proteomes" id="UP001141806"/>
    </source>
</evidence>
<feature type="coiled-coil region" evidence="2">
    <location>
        <begin position="830"/>
        <end position="882"/>
    </location>
</feature>
<dbReference type="Pfam" id="PF07765">
    <property type="entry name" value="KIP1"/>
    <property type="match status" value="1"/>
</dbReference>
<evidence type="ECO:0000256" key="2">
    <source>
        <dbReference type="SAM" id="Coils"/>
    </source>
</evidence>
<sequence length="1199" mass="137691">MNQPNYQGCGSSKSWMTMNEVVHPTCGDFGAHQSLSQFKNVTLSVGAGSECTEFIWQLEAGFSFCGDFRETGTGRDRKKMLQRAASNAYSWWWASHIRTKQSKWLEQNLQDMEEKVKCMLQLIEEDGDSFARRAEMYYRKRPELVNFVEESYKQYRALADRYDHISGELQNANNTIATVFPEQVQFAMDDEDDDGSPRRSTFFTNQNSIPKGLPEPPKLNIPKIQGFPRKDGKAPSTLATKKVQPKKSTSSTSKSTSSSSPRMSTDEALQEIDRLQKRILTLQTEKEFFKSTYESGVAKYWEIEKRINEMQEEVCMLQDEFGVAAVIEDDEARTLMAATALKSCEETLVQLQEKQEQSAEEARVESQRIKDAHEKLQTIKNEFLGDQMNKLDLSDKKESVGSGSGLDNLEQEVSNLRQERLQLESIQEKIRAHFDKSSDTCLTVTELVETIDELVHKVISLETAVSSQTALIKRLRSETDELQENLRNLDEDKPTLIRGSDKLVDKVRKLDEKLSGIQDLNQNVEDQNNNLQTHFTETHCNLKHLSEKLHSVKPDEEIDTPDTPPADPGIFYEAQKQKMPKEQKDMMPYDDVLESRKVRKAEAEEEKSAVQNLDPYSKDNEGADIQSMVSNSAGDAYEKCEDSEHQKNVEKQDMPQTKDNILNVDSKQNGSLDIFSEKPNFVKSDEGVHRYDSLKDNIEKQDPSQTEDHIANADLQGICNLNYISNEPKNPKETKTEVEDETDKVQNPSLHVKNDEDEAPSKVSKTSDDISERCEASRQPNKVDMYKSVQTENNMPNVGSEQKTMEEEPNWQKLFLSGLEDREKVLLGEYTSILRNFKDAKKKLSEIEKQNRENSYGMMVQLRELKRANAIKDEEINSLRQKLSFLQTSFEDNPDTNIVEFKERQQANQQPIINLLDDQTDEAAVTNDKSIANGTMETYPTAEDEEEEIKVILVDEPHVFSITEEKFRRDIDELLEENLEFWLRFSTLFHQIQKFQTSIQDLQSELLKLKENRRQEGNTTTSRSLKSDARPIYKHLREIQTELTVWLEKNALLKEELQYRFSSLCQIQEEISRVSKAGSETEEMEFNSYQAAKFQGEVLNMKQENNKVANELEAGLDHVRGLQYEIDKTLSKLNEDFELSGAKSNHPPHQVRHSGNRSRVPLRSFIFGVKQKKQRPSLFRCINPTLQKQYSDLSAGHPP</sequence>
<dbReference type="EMBL" id="JAMYWD010000007">
    <property type="protein sequence ID" value="KAJ4966944.1"/>
    <property type="molecule type" value="Genomic_DNA"/>
</dbReference>
<feature type="coiled-coil region" evidence="2">
    <location>
        <begin position="992"/>
        <end position="1056"/>
    </location>
</feature>
<feature type="compositionally biased region" description="Basic and acidic residues" evidence="3">
    <location>
        <begin position="765"/>
        <end position="776"/>
    </location>
</feature>
<dbReference type="PANTHER" id="PTHR31631:SF0">
    <property type="entry name" value="PROTEIN NETWORKED 2D"/>
    <property type="match status" value="1"/>
</dbReference>
<dbReference type="InterPro" id="IPR011684">
    <property type="entry name" value="NAB"/>
</dbReference>
<dbReference type="OrthoDB" id="616075at2759"/>
<dbReference type="InterPro" id="IPR056889">
    <property type="entry name" value="NET2A-D/KIP1-like_C"/>
</dbReference>
<feature type="region of interest" description="Disordered" evidence="3">
    <location>
        <begin position="189"/>
        <end position="267"/>
    </location>
</feature>
<keyword evidence="6" id="KW-1185">Reference proteome</keyword>
<feature type="region of interest" description="Disordered" evidence="3">
    <location>
        <begin position="723"/>
        <end position="781"/>
    </location>
</feature>
<name>A0A9Q0QPH6_9MAGN</name>
<reference evidence="5" key="1">
    <citation type="journal article" date="2023" name="Plant J.">
        <title>The genome of the king protea, Protea cynaroides.</title>
        <authorList>
            <person name="Chang J."/>
            <person name="Duong T.A."/>
            <person name="Schoeman C."/>
            <person name="Ma X."/>
            <person name="Roodt D."/>
            <person name="Barker N."/>
            <person name="Li Z."/>
            <person name="Van de Peer Y."/>
            <person name="Mizrachi E."/>
        </authorList>
    </citation>
    <scope>NUCLEOTIDE SEQUENCE</scope>
    <source>
        <tissue evidence="5">Young leaves</tissue>
    </source>
</reference>